<dbReference type="Proteomes" id="UP000051790">
    <property type="component" value="Unassembled WGS sequence"/>
</dbReference>
<name>A0A0R1QJN3_9LACO</name>
<protein>
    <submittedName>
        <fullName evidence="1">Uncharacterized protein</fullName>
    </submittedName>
</protein>
<dbReference type="EMBL" id="AZEU01000134">
    <property type="protein sequence ID" value="KRL45072.1"/>
    <property type="molecule type" value="Genomic_DNA"/>
</dbReference>
<organism evidence="1 2">
    <name type="scientific">Lacticaseibacillus manihotivorans DSM 13343 = JCM 12514</name>
    <dbReference type="NCBI Taxonomy" id="1423769"/>
    <lineage>
        <taxon>Bacteria</taxon>
        <taxon>Bacillati</taxon>
        <taxon>Bacillota</taxon>
        <taxon>Bacilli</taxon>
        <taxon>Lactobacillales</taxon>
        <taxon>Lactobacillaceae</taxon>
        <taxon>Lacticaseibacillus</taxon>
    </lineage>
</organism>
<evidence type="ECO:0000313" key="2">
    <source>
        <dbReference type="Proteomes" id="UP000051790"/>
    </source>
</evidence>
<proteinExistence type="predicted"/>
<dbReference type="RefSeq" id="WP_156647288.1">
    <property type="nucleotide sequence ID" value="NZ_AZEU01000134.1"/>
</dbReference>
<accession>A0A0R1QJN3</accession>
<dbReference type="PATRIC" id="fig|1423769.4.peg.922"/>
<keyword evidence="2" id="KW-1185">Reference proteome</keyword>
<gene>
    <name evidence="1" type="ORF">FD01_GL000861</name>
</gene>
<evidence type="ECO:0000313" key="1">
    <source>
        <dbReference type="EMBL" id="KRL45072.1"/>
    </source>
</evidence>
<reference evidence="1 2" key="1">
    <citation type="journal article" date="2015" name="Genome Announc.">
        <title>Expanding the biotechnology potential of lactobacilli through comparative genomics of 213 strains and associated genera.</title>
        <authorList>
            <person name="Sun Z."/>
            <person name="Harris H.M."/>
            <person name="McCann A."/>
            <person name="Guo C."/>
            <person name="Argimon S."/>
            <person name="Zhang W."/>
            <person name="Yang X."/>
            <person name="Jeffery I.B."/>
            <person name="Cooney J.C."/>
            <person name="Kagawa T.F."/>
            <person name="Liu W."/>
            <person name="Song Y."/>
            <person name="Salvetti E."/>
            <person name="Wrobel A."/>
            <person name="Rasinkangas P."/>
            <person name="Parkhill J."/>
            <person name="Rea M.C."/>
            <person name="O'Sullivan O."/>
            <person name="Ritari J."/>
            <person name="Douillard F.P."/>
            <person name="Paul Ross R."/>
            <person name="Yang R."/>
            <person name="Briner A.E."/>
            <person name="Felis G.E."/>
            <person name="de Vos W.M."/>
            <person name="Barrangou R."/>
            <person name="Klaenhammer T.R."/>
            <person name="Caufield P.W."/>
            <person name="Cui Y."/>
            <person name="Zhang H."/>
            <person name="O'Toole P.W."/>
        </authorList>
    </citation>
    <scope>NUCLEOTIDE SEQUENCE [LARGE SCALE GENOMIC DNA]</scope>
    <source>
        <strain evidence="1 2">DSM 13343</strain>
    </source>
</reference>
<dbReference type="AlphaFoldDB" id="A0A0R1QJN3"/>
<sequence length="55" mass="6643">MAEPWVQEKRSRSKTFAFTEKLKVTLSCEQILQHERALLVQDQLFNYSLNYMYKT</sequence>
<comment type="caution">
    <text evidence="1">The sequence shown here is derived from an EMBL/GenBank/DDBJ whole genome shotgun (WGS) entry which is preliminary data.</text>
</comment>